<reference evidence="2 3" key="1">
    <citation type="submission" date="2020-07" db="EMBL/GenBank/DDBJ databases">
        <title>Sequencing the genomes of 1000 actinobacteria strains.</title>
        <authorList>
            <person name="Klenk H.-P."/>
        </authorList>
    </citation>
    <scope>NUCLEOTIDE SEQUENCE [LARGE SCALE GENOMIC DNA]</scope>
    <source>
        <strain evidence="2 3">DSM 15475</strain>
    </source>
</reference>
<dbReference type="RefSeq" id="WP_246348713.1">
    <property type="nucleotide sequence ID" value="NZ_BAAALL010000004.1"/>
</dbReference>
<gene>
    <name evidence="2" type="ORF">HNR09_000873</name>
</gene>
<dbReference type="InterPro" id="IPR005302">
    <property type="entry name" value="MoCF_Sase_C"/>
</dbReference>
<evidence type="ECO:0000313" key="3">
    <source>
        <dbReference type="Proteomes" id="UP000535437"/>
    </source>
</evidence>
<dbReference type="GO" id="GO:0003824">
    <property type="term" value="F:catalytic activity"/>
    <property type="evidence" value="ECO:0007669"/>
    <property type="project" value="InterPro"/>
</dbReference>
<dbReference type="PROSITE" id="PS51340">
    <property type="entry name" value="MOSC"/>
    <property type="match status" value="1"/>
</dbReference>
<evidence type="ECO:0000313" key="2">
    <source>
        <dbReference type="EMBL" id="NYJ77462.1"/>
    </source>
</evidence>
<dbReference type="PANTHER" id="PTHR30212">
    <property type="entry name" value="PROTEIN YIIM"/>
    <property type="match status" value="1"/>
</dbReference>
<dbReference type="AlphaFoldDB" id="A0A7Z0GK30"/>
<organism evidence="2 3">
    <name type="scientific">Nesterenkonia xinjiangensis</name>
    <dbReference type="NCBI Taxonomy" id="225327"/>
    <lineage>
        <taxon>Bacteria</taxon>
        <taxon>Bacillati</taxon>
        <taxon>Actinomycetota</taxon>
        <taxon>Actinomycetes</taxon>
        <taxon>Micrococcales</taxon>
        <taxon>Micrococcaceae</taxon>
        <taxon>Nesterenkonia</taxon>
    </lineage>
</organism>
<dbReference type="SUPFAM" id="SSF50800">
    <property type="entry name" value="PK beta-barrel domain-like"/>
    <property type="match status" value="1"/>
</dbReference>
<dbReference type="Gene3D" id="2.40.33.20">
    <property type="entry name" value="PK beta-barrel domain-like"/>
    <property type="match status" value="1"/>
</dbReference>
<keyword evidence="3" id="KW-1185">Reference proteome</keyword>
<dbReference type="GO" id="GO:0030170">
    <property type="term" value="F:pyridoxal phosphate binding"/>
    <property type="evidence" value="ECO:0007669"/>
    <property type="project" value="InterPro"/>
</dbReference>
<sequence>MSLGPVSSPTCLAAAAERLGMTGTVDAVCVVDQLVRDDAGPVGVTGIDKRPVEGAVRVRTLGLHGDVQADRKHHGGEEKAVYAYAAADAAWWAEQLGQGVPPGSFGENLRISGADGEGFDVDGAYPGERWRVGERLILEVTRPRIPCATFGRWMEQPGWVKRFLQAGRPGTYLRVVTPGMIAAGDQVEVISVAEVPELTIRELALAKGPTAARPND</sequence>
<feature type="domain" description="MOSC" evidence="1">
    <location>
        <begin position="50"/>
        <end position="190"/>
    </location>
</feature>
<accession>A0A7Z0GK30</accession>
<dbReference type="InterPro" id="IPR011037">
    <property type="entry name" value="Pyrv_Knase-like_insert_dom_sf"/>
</dbReference>
<comment type="caution">
    <text evidence="2">The sequence shown here is derived from an EMBL/GenBank/DDBJ whole genome shotgun (WGS) entry which is preliminary data.</text>
</comment>
<dbReference type="EMBL" id="JACCFY010000001">
    <property type="protein sequence ID" value="NYJ77462.1"/>
    <property type="molecule type" value="Genomic_DNA"/>
</dbReference>
<dbReference type="Pfam" id="PF03473">
    <property type="entry name" value="MOSC"/>
    <property type="match status" value="1"/>
</dbReference>
<dbReference type="InterPro" id="IPR052353">
    <property type="entry name" value="Benzoxazolinone_Detox_Enz"/>
</dbReference>
<dbReference type="Proteomes" id="UP000535437">
    <property type="component" value="Unassembled WGS sequence"/>
</dbReference>
<dbReference type="PANTHER" id="PTHR30212:SF2">
    <property type="entry name" value="PROTEIN YIIM"/>
    <property type="match status" value="1"/>
</dbReference>
<evidence type="ECO:0000259" key="1">
    <source>
        <dbReference type="PROSITE" id="PS51340"/>
    </source>
</evidence>
<dbReference type="GO" id="GO:0030151">
    <property type="term" value="F:molybdenum ion binding"/>
    <property type="evidence" value="ECO:0007669"/>
    <property type="project" value="InterPro"/>
</dbReference>
<name>A0A7Z0GK30_9MICC</name>
<protein>
    <submittedName>
        <fullName evidence="2">MOSC domain-containing protein YiiM</fullName>
    </submittedName>
</protein>
<proteinExistence type="predicted"/>